<dbReference type="InterPro" id="IPR004837">
    <property type="entry name" value="NaCa_Exmemb"/>
</dbReference>
<evidence type="ECO:0000256" key="1">
    <source>
        <dbReference type="ARBA" id="ARBA00004141"/>
    </source>
</evidence>
<keyword evidence="6 8" id="KW-1133">Transmembrane helix</keyword>
<dbReference type="Proteomes" id="UP000504634">
    <property type="component" value="Unplaced"/>
</dbReference>
<dbReference type="Pfam" id="PF01699">
    <property type="entry name" value="Na_Ca_ex"/>
    <property type="match status" value="2"/>
</dbReference>
<dbReference type="PANTHER" id="PTHR12266">
    <property type="entry name" value="NA+/CA2+ K+ INDEPENDENT EXCHANGER"/>
    <property type="match status" value="1"/>
</dbReference>
<proteinExistence type="predicted"/>
<evidence type="ECO:0000256" key="8">
    <source>
        <dbReference type="SAM" id="Phobius"/>
    </source>
</evidence>
<keyword evidence="7 8" id="KW-0472">Membrane</keyword>
<dbReference type="PANTHER" id="PTHR12266:SF0">
    <property type="entry name" value="MITOCHONDRIAL SODIUM_CALCIUM EXCHANGER PROTEIN"/>
    <property type="match status" value="1"/>
</dbReference>
<feature type="domain" description="Sodium/calcium exchanger membrane region" evidence="9">
    <location>
        <begin position="79"/>
        <end position="214"/>
    </location>
</feature>
<keyword evidence="4" id="KW-0109">Calcium transport</keyword>
<feature type="transmembrane region" description="Helical" evidence="8">
    <location>
        <begin position="202"/>
        <end position="221"/>
    </location>
</feature>
<evidence type="ECO:0000313" key="10">
    <source>
        <dbReference type="Proteomes" id="UP000504634"/>
    </source>
</evidence>
<dbReference type="InterPro" id="IPR051359">
    <property type="entry name" value="CaCA_antiporter"/>
</dbReference>
<evidence type="ECO:0000256" key="2">
    <source>
        <dbReference type="ARBA" id="ARBA00022448"/>
    </source>
</evidence>
<feature type="transmembrane region" description="Helical" evidence="8">
    <location>
        <begin position="516"/>
        <end position="535"/>
    </location>
</feature>
<keyword evidence="4" id="KW-0406">Ion transport</keyword>
<dbReference type="OrthoDB" id="407410at2759"/>
<reference evidence="11" key="1">
    <citation type="submission" date="2025-08" db="UniProtKB">
        <authorList>
            <consortium name="RefSeq"/>
        </authorList>
    </citation>
    <scope>IDENTIFICATION</scope>
    <source>
        <strain evidence="11">11010-0011.00</strain>
        <tissue evidence="11">Whole body</tissue>
    </source>
</reference>
<feature type="transmembrane region" description="Helical" evidence="8">
    <location>
        <begin position="485"/>
        <end position="504"/>
    </location>
</feature>
<dbReference type="GeneID" id="115634492"/>
<dbReference type="Gene3D" id="1.20.1420.30">
    <property type="entry name" value="NCX, central ion-binding region"/>
    <property type="match status" value="2"/>
</dbReference>
<feature type="transmembrane region" description="Helical" evidence="8">
    <location>
        <begin position="70"/>
        <end position="91"/>
    </location>
</feature>
<evidence type="ECO:0000313" key="11">
    <source>
        <dbReference type="RefSeq" id="XP_030388108.1"/>
    </source>
</evidence>
<dbReference type="AlphaFoldDB" id="A0A6J2UKX4"/>
<dbReference type="GO" id="GO:0016020">
    <property type="term" value="C:membrane"/>
    <property type="evidence" value="ECO:0007669"/>
    <property type="project" value="UniProtKB-SubCell"/>
</dbReference>
<feature type="transmembrane region" description="Helical" evidence="8">
    <location>
        <begin position="409"/>
        <end position="427"/>
    </location>
</feature>
<dbReference type="InterPro" id="IPR044880">
    <property type="entry name" value="NCX_ion-bd_dom_sf"/>
</dbReference>
<feature type="transmembrane region" description="Helical" evidence="8">
    <location>
        <begin position="145"/>
        <end position="165"/>
    </location>
</feature>
<keyword evidence="2" id="KW-0813">Transport</keyword>
<sequence length="581" mass="66422">MAADDKLNYMDEEFANYAESVSCLNLLSFPYADRCEFVKKTPECVEEMRLLTYTMILSCEIGVKNKFEECVFISVCVALCFEFLLMLAYIADVYYSPALRTISRHLHMNEHLAGVTILAFGNTSPDVFANLAELKGTRAVFANSMASSLFVTMLTGGVVCFLSPFRMNAHSTVRDILFIMMGVLLMEFLLVDDDEADISECIAMIMLYVLYIGVNMIDLYLMRRSIKTIQIEMEELMYEPETVETQMKWKRYQRNLSEMLNDVDVKETIDPELTRNAHYDPNNSKNDNLFRDAWHVLKPFKMKEWHESSTVWRSILLAKAPVVVLCGLLIPLTNKEHDKHGWCKLLNCIQVVITPSLIVMVGMGYIDRSCSVWHLELQFAYTPYLIPLFPLAALVFWHSRTDTPPSYHWIFSYISVAGSMFLLYVCATEIDKIFDLIGTVLDISEHFMNATVCCACNCLGDLVTNAVLAMQGYEKMAYAASMGGPFFNILIVTGATFISRIYLGLENKWESQLGEYGLNCLVFLILGLFTTLIWTSVLNFRARRSMGIFNMCIYFLFLLFSTLAENGIIHSYRKDHFISIQ</sequence>
<dbReference type="GO" id="GO:0006874">
    <property type="term" value="P:intracellular calcium ion homeostasis"/>
    <property type="evidence" value="ECO:0007669"/>
    <property type="project" value="TreeGrafter"/>
</dbReference>
<evidence type="ECO:0000256" key="6">
    <source>
        <dbReference type="ARBA" id="ARBA00022989"/>
    </source>
</evidence>
<protein>
    <submittedName>
        <fullName evidence="11">Mitochondrial sodium/calcium exchanger protein-like</fullName>
    </submittedName>
</protein>
<feature type="transmembrane region" description="Helical" evidence="8">
    <location>
        <begin position="344"/>
        <end position="366"/>
    </location>
</feature>
<organism evidence="10 11">
    <name type="scientific">Drosophila lebanonensis</name>
    <name type="common">Fruit fly</name>
    <name type="synonym">Scaptodrosophila lebanonensis</name>
    <dbReference type="NCBI Taxonomy" id="7225"/>
    <lineage>
        <taxon>Eukaryota</taxon>
        <taxon>Metazoa</taxon>
        <taxon>Ecdysozoa</taxon>
        <taxon>Arthropoda</taxon>
        <taxon>Hexapoda</taxon>
        <taxon>Insecta</taxon>
        <taxon>Pterygota</taxon>
        <taxon>Neoptera</taxon>
        <taxon>Endopterygota</taxon>
        <taxon>Diptera</taxon>
        <taxon>Brachycera</taxon>
        <taxon>Muscomorpha</taxon>
        <taxon>Ephydroidea</taxon>
        <taxon>Drosophilidae</taxon>
        <taxon>Scaptodrosophila</taxon>
    </lineage>
</organism>
<accession>A0A6J2UKX4</accession>
<feature type="transmembrane region" description="Helical" evidence="8">
    <location>
        <begin position="172"/>
        <end position="190"/>
    </location>
</feature>
<dbReference type="GO" id="GO:0005432">
    <property type="term" value="F:calcium:sodium antiporter activity"/>
    <property type="evidence" value="ECO:0007669"/>
    <property type="project" value="TreeGrafter"/>
</dbReference>
<evidence type="ECO:0000256" key="4">
    <source>
        <dbReference type="ARBA" id="ARBA00022568"/>
    </source>
</evidence>
<name>A0A6J2UKX4_DROLE</name>
<evidence type="ECO:0000256" key="7">
    <source>
        <dbReference type="ARBA" id="ARBA00023136"/>
    </source>
</evidence>
<feature type="transmembrane region" description="Helical" evidence="8">
    <location>
        <begin position="547"/>
        <end position="564"/>
    </location>
</feature>
<gene>
    <name evidence="11" type="primary">LOC115634492</name>
</gene>
<feature type="transmembrane region" description="Helical" evidence="8">
    <location>
        <begin position="378"/>
        <end position="397"/>
    </location>
</feature>
<keyword evidence="5 8" id="KW-0812">Transmembrane</keyword>
<comment type="subcellular location">
    <subcellularLocation>
        <location evidence="1">Membrane</location>
        <topology evidence="1">Multi-pass membrane protein</topology>
    </subcellularLocation>
</comment>
<evidence type="ECO:0000256" key="5">
    <source>
        <dbReference type="ARBA" id="ARBA00022692"/>
    </source>
</evidence>
<keyword evidence="10" id="KW-1185">Reference proteome</keyword>
<evidence type="ECO:0000256" key="3">
    <source>
        <dbReference type="ARBA" id="ARBA00022449"/>
    </source>
</evidence>
<keyword evidence="3" id="KW-0050">Antiport</keyword>
<feature type="domain" description="Sodium/calcium exchanger membrane region" evidence="9">
    <location>
        <begin position="413"/>
        <end position="562"/>
    </location>
</feature>
<dbReference type="RefSeq" id="XP_030388108.1">
    <property type="nucleotide sequence ID" value="XM_030532248.1"/>
</dbReference>
<keyword evidence="4" id="KW-0106">Calcium</keyword>
<evidence type="ECO:0000259" key="9">
    <source>
        <dbReference type="Pfam" id="PF01699"/>
    </source>
</evidence>